<dbReference type="RefSeq" id="WP_377318221.1">
    <property type="nucleotide sequence ID" value="NZ_JBHUIY010000039.1"/>
</dbReference>
<dbReference type="InterPro" id="IPR000905">
    <property type="entry name" value="Gcp-like_dom"/>
</dbReference>
<dbReference type="InterPro" id="IPR043129">
    <property type="entry name" value="ATPase_NBD"/>
</dbReference>
<keyword evidence="2" id="KW-0012">Acyltransferase</keyword>
<protein>
    <submittedName>
        <fullName evidence="2">tRNA (Adenosine(37)-N6)-threonylcarbamoyltransferase complex dimerization subunit type 1 TsaB</fullName>
        <ecNumber evidence="2">2.3.1.234</ecNumber>
    </submittedName>
</protein>
<dbReference type="NCBIfam" id="TIGR03725">
    <property type="entry name" value="T6A_YeaZ"/>
    <property type="match status" value="1"/>
</dbReference>
<dbReference type="GO" id="GO:0061711">
    <property type="term" value="F:tRNA N(6)-L-threonylcarbamoyladenine synthase activity"/>
    <property type="evidence" value="ECO:0007669"/>
    <property type="project" value="UniProtKB-EC"/>
</dbReference>
<gene>
    <name evidence="2" type="primary">tsaB</name>
    <name evidence="2" type="ORF">ACFSNB_15595</name>
</gene>
<dbReference type="EC" id="2.3.1.234" evidence="2"/>
<keyword evidence="2" id="KW-0808">Transferase</keyword>
<evidence type="ECO:0000313" key="2">
    <source>
        <dbReference type="EMBL" id="MFD2235232.1"/>
    </source>
</evidence>
<reference evidence="3" key="1">
    <citation type="journal article" date="2019" name="Int. J. Syst. Evol. Microbiol.">
        <title>The Global Catalogue of Microorganisms (GCM) 10K type strain sequencing project: providing services to taxonomists for standard genome sequencing and annotation.</title>
        <authorList>
            <consortium name="The Broad Institute Genomics Platform"/>
            <consortium name="The Broad Institute Genome Sequencing Center for Infectious Disease"/>
            <person name="Wu L."/>
            <person name="Ma J."/>
        </authorList>
    </citation>
    <scope>NUCLEOTIDE SEQUENCE [LARGE SCALE GENOMIC DNA]</scope>
    <source>
        <strain evidence="3">KCTC 15012</strain>
    </source>
</reference>
<evidence type="ECO:0000313" key="3">
    <source>
        <dbReference type="Proteomes" id="UP001597296"/>
    </source>
</evidence>
<dbReference type="InterPro" id="IPR022496">
    <property type="entry name" value="T6A_TsaB"/>
</dbReference>
<proteinExistence type="predicted"/>
<organism evidence="2 3">
    <name type="scientific">Phaeospirillum tilakii</name>
    <dbReference type="NCBI Taxonomy" id="741673"/>
    <lineage>
        <taxon>Bacteria</taxon>
        <taxon>Pseudomonadati</taxon>
        <taxon>Pseudomonadota</taxon>
        <taxon>Alphaproteobacteria</taxon>
        <taxon>Rhodospirillales</taxon>
        <taxon>Rhodospirillaceae</taxon>
        <taxon>Phaeospirillum</taxon>
    </lineage>
</organism>
<accession>A0ABW5CGX8</accession>
<keyword evidence="3" id="KW-1185">Reference proteome</keyword>
<dbReference type="PANTHER" id="PTHR11735:SF11">
    <property type="entry name" value="TRNA THREONYLCARBAMOYLADENOSINE BIOSYNTHESIS PROTEIN TSAB"/>
    <property type="match status" value="1"/>
</dbReference>
<name>A0ABW5CGX8_9PROT</name>
<dbReference type="Gene3D" id="3.30.420.40">
    <property type="match status" value="2"/>
</dbReference>
<dbReference type="Proteomes" id="UP001597296">
    <property type="component" value="Unassembled WGS sequence"/>
</dbReference>
<dbReference type="EMBL" id="JBHUIY010000039">
    <property type="protein sequence ID" value="MFD2235232.1"/>
    <property type="molecule type" value="Genomic_DNA"/>
</dbReference>
<dbReference type="PANTHER" id="PTHR11735">
    <property type="entry name" value="TRNA N6-ADENOSINE THREONYLCARBAMOYLTRANSFERASE"/>
    <property type="match status" value="1"/>
</dbReference>
<comment type="caution">
    <text evidence="2">The sequence shown here is derived from an EMBL/GenBank/DDBJ whole genome shotgun (WGS) entry which is preliminary data.</text>
</comment>
<dbReference type="Pfam" id="PF00814">
    <property type="entry name" value="TsaD"/>
    <property type="match status" value="1"/>
</dbReference>
<sequence>MIVLAIDASTSACSAALRRDGRIAAHRLTAMARGQSEALLPMVAAVMAEAGQDFAGLDLIAVTVGPGAFTGLRIGLAAARGLALAAGRPLAGIATPLAVAAAVPAAERAGRVLVVALESRRDRPWVQLFDPDLAPLTAVAALTPAEVESALAGRPALLAGDGAAALAGTLPAATTATSPGWPDAAVVAALAAERWPRGDTLPAEPLYLRPPDVTLAGAAR</sequence>
<feature type="domain" description="Gcp-like" evidence="1">
    <location>
        <begin position="32"/>
        <end position="105"/>
    </location>
</feature>
<dbReference type="SUPFAM" id="SSF53067">
    <property type="entry name" value="Actin-like ATPase domain"/>
    <property type="match status" value="2"/>
</dbReference>
<evidence type="ECO:0000259" key="1">
    <source>
        <dbReference type="Pfam" id="PF00814"/>
    </source>
</evidence>